<comment type="caution">
    <text evidence="7">The sequence shown here is derived from an EMBL/GenBank/DDBJ whole genome shotgun (WGS) entry which is preliminary data.</text>
</comment>
<gene>
    <name evidence="7" type="ORF">ACFSJS_13845</name>
</gene>
<sequence>MSVPTAPVPAGSVAPAGSPAPVPAVPRPAPVPAAERGATAYTVHLARDEADVRAAQRLRHEVFAGEMGARLTGPEPDLDTDAFDAHCDHLLVRERASGRVVGTYRLLPPERARAAGGLYSEGEFEMDGLLDGAGLRSELVEAGRSCVHPGHRDGAVIALMWAGIARYLADTGHNWLGGCCSLPLADGGTTAAGVWDTVARRHLAPAEHRVRPRRPWRHEEVRRPARTVLPPLLRGYLRLGAKVCGEPAHDPEFGVADLYVLLSLRDTDPRYLRHFLSLVPR</sequence>
<evidence type="ECO:0000256" key="4">
    <source>
        <dbReference type="ARBA" id="ARBA00023098"/>
    </source>
</evidence>
<proteinExistence type="predicted"/>
<evidence type="ECO:0000256" key="1">
    <source>
        <dbReference type="ARBA" id="ARBA00005189"/>
    </source>
</evidence>
<name>A0ABW4PK85_9ACTN</name>
<dbReference type="RefSeq" id="WP_380899979.1">
    <property type="nucleotide sequence ID" value="NZ_JBHUFU010000007.1"/>
</dbReference>
<dbReference type="Gene3D" id="3.40.630.30">
    <property type="match status" value="1"/>
</dbReference>
<evidence type="ECO:0000256" key="2">
    <source>
        <dbReference type="ARBA" id="ARBA00022516"/>
    </source>
</evidence>
<dbReference type="InterPro" id="IPR052351">
    <property type="entry name" value="Ornithine_N-alpha-AT"/>
</dbReference>
<dbReference type="InterPro" id="IPR016181">
    <property type="entry name" value="Acyl_CoA_acyltransferase"/>
</dbReference>
<dbReference type="EMBL" id="JBHUFU010000007">
    <property type="protein sequence ID" value="MFD1830749.1"/>
    <property type="molecule type" value="Genomic_DNA"/>
</dbReference>
<keyword evidence="5" id="KW-0012">Acyltransferase</keyword>
<evidence type="ECO:0000256" key="3">
    <source>
        <dbReference type="ARBA" id="ARBA00022679"/>
    </source>
</evidence>
<organism evidence="7 8">
    <name type="scientific">Streptomyces desertarenae</name>
    <dbReference type="NCBI Taxonomy" id="2666184"/>
    <lineage>
        <taxon>Bacteria</taxon>
        <taxon>Bacillati</taxon>
        <taxon>Actinomycetota</taxon>
        <taxon>Actinomycetes</taxon>
        <taxon>Kitasatosporales</taxon>
        <taxon>Streptomycetaceae</taxon>
        <taxon>Streptomyces</taxon>
    </lineage>
</organism>
<dbReference type="PANTHER" id="PTHR37323:SF1">
    <property type="entry name" value="L-ORNITHINE N(ALPHA)-ACYLTRANSFERASE"/>
    <property type="match status" value="1"/>
</dbReference>
<dbReference type="SUPFAM" id="SSF55729">
    <property type="entry name" value="Acyl-CoA N-acyltransferases (Nat)"/>
    <property type="match status" value="1"/>
</dbReference>
<dbReference type="PANTHER" id="PTHR37323">
    <property type="entry name" value="GCN5-RELATED N-ACETYLTRANSFERASE"/>
    <property type="match status" value="1"/>
</dbReference>
<evidence type="ECO:0000256" key="5">
    <source>
        <dbReference type="ARBA" id="ARBA00023315"/>
    </source>
</evidence>
<dbReference type="Pfam" id="PF13444">
    <property type="entry name" value="Acetyltransf_5"/>
    <property type="match status" value="1"/>
</dbReference>
<feature type="compositionally biased region" description="Pro residues" evidence="6">
    <location>
        <begin position="18"/>
        <end position="31"/>
    </location>
</feature>
<comment type="pathway">
    <text evidence="1">Lipid metabolism.</text>
</comment>
<evidence type="ECO:0000313" key="8">
    <source>
        <dbReference type="Proteomes" id="UP001597365"/>
    </source>
</evidence>
<protein>
    <submittedName>
        <fullName evidence="7">GNAT family N-acetyltransferase</fullName>
    </submittedName>
</protein>
<reference evidence="8" key="1">
    <citation type="journal article" date="2019" name="Int. J. Syst. Evol. Microbiol.">
        <title>The Global Catalogue of Microorganisms (GCM) 10K type strain sequencing project: providing services to taxonomists for standard genome sequencing and annotation.</title>
        <authorList>
            <consortium name="The Broad Institute Genomics Platform"/>
            <consortium name="The Broad Institute Genome Sequencing Center for Infectious Disease"/>
            <person name="Wu L."/>
            <person name="Ma J."/>
        </authorList>
    </citation>
    <scope>NUCLEOTIDE SEQUENCE [LARGE SCALE GENOMIC DNA]</scope>
    <source>
        <strain evidence="8">CGMCC 4.7455</strain>
    </source>
</reference>
<keyword evidence="3" id="KW-0808">Transferase</keyword>
<feature type="region of interest" description="Disordered" evidence="6">
    <location>
        <begin position="1"/>
        <end position="31"/>
    </location>
</feature>
<dbReference type="Proteomes" id="UP001597365">
    <property type="component" value="Unassembled WGS sequence"/>
</dbReference>
<evidence type="ECO:0000256" key="6">
    <source>
        <dbReference type="SAM" id="MobiDB-lite"/>
    </source>
</evidence>
<feature type="compositionally biased region" description="Low complexity" evidence="6">
    <location>
        <begin position="1"/>
        <end position="17"/>
    </location>
</feature>
<evidence type="ECO:0000313" key="7">
    <source>
        <dbReference type="EMBL" id="MFD1830749.1"/>
    </source>
</evidence>
<keyword evidence="2" id="KW-0444">Lipid biosynthesis</keyword>
<keyword evidence="4" id="KW-0443">Lipid metabolism</keyword>
<accession>A0ABW4PK85</accession>
<keyword evidence="8" id="KW-1185">Reference proteome</keyword>